<name>A0A2P2PLN2_RHIMU</name>
<protein>
    <submittedName>
        <fullName evidence="1">Uncharacterized protein</fullName>
    </submittedName>
</protein>
<sequence>MSVIFILWFHYCSHNSWESCLEQFIWNN</sequence>
<proteinExistence type="predicted"/>
<organism evidence="1">
    <name type="scientific">Rhizophora mucronata</name>
    <name type="common">Asiatic mangrove</name>
    <dbReference type="NCBI Taxonomy" id="61149"/>
    <lineage>
        <taxon>Eukaryota</taxon>
        <taxon>Viridiplantae</taxon>
        <taxon>Streptophyta</taxon>
        <taxon>Embryophyta</taxon>
        <taxon>Tracheophyta</taxon>
        <taxon>Spermatophyta</taxon>
        <taxon>Magnoliopsida</taxon>
        <taxon>eudicotyledons</taxon>
        <taxon>Gunneridae</taxon>
        <taxon>Pentapetalae</taxon>
        <taxon>rosids</taxon>
        <taxon>fabids</taxon>
        <taxon>Malpighiales</taxon>
        <taxon>Rhizophoraceae</taxon>
        <taxon>Rhizophora</taxon>
    </lineage>
</organism>
<dbReference type="EMBL" id="GGEC01075172">
    <property type="protein sequence ID" value="MBX55656.1"/>
    <property type="molecule type" value="Transcribed_RNA"/>
</dbReference>
<dbReference type="AlphaFoldDB" id="A0A2P2PLN2"/>
<reference evidence="1" key="1">
    <citation type="submission" date="2018-02" db="EMBL/GenBank/DDBJ databases">
        <title>Rhizophora mucronata_Transcriptome.</title>
        <authorList>
            <person name="Meera S.P."/>
            <person name="Sreeshan A."/>
            <person name="Augustine A."/>
        </authorList>
    </citation>
    <scope>NUCLEOTIDE SEQUENCE</scope>
    <source>
        <tissue evidence="1">Leaf</tissue>
    </source>
</reference>
<evidence type="ECO:0000313" key="1">
    <source>
        <dbReference type="EMBL" id="MBX55656.1"/>
    </source>
</evidence>
<accession>A0A2P2PLN2</accession>